<protein>
    <submittedName>
        <fullName evidence="2">Uncharacterized protein</fullName>
    </submittedName>
</protein>
<proteinExistence type="predicted"/>
<accession>A0A0B7AG09</accession>
<dbReference type="EMBL" id="HACG01032707">
    <property type="protein sequence ID" value="CEK79572.1"/>
    <property type="molecule type" value="Transcribed_RNA"/>
</dbReference>
<reference evidence="2" key="1">
    <citation type="submission" date="2014-12" db="EMBL/GenBank/DDBJ databases">
        <title>Insight into the proteome of Arion vulgaris.</title>
        <authorList>
            <person name="Aradska J."/>
            <person name="Bulat T."/>
            <person name="Smidak R."/>
            <person name="Sarate P."/>
            <person name="Gangsoo J."/>
            <person name="Sialana F."/>
            <person name="Bilban M."/>
            <person name="Lubec G."/>
        </authorList>
    </citation>
    <scope>NUCLEOTIDE SEQUENCE</scope>
    <source>
        <tissue evidence="2">Skin</tissue>
    </source>
</reference>
<organism evidence="2">
    <name type="scientific">Arion vulgaris</name>
    <dbReference type="NCBI Taxonomy" id="1028688"/>
    <lineage>
        <taxon>Eukaryota</taxon>
        <taxon>Metazoa</taxon>
        <taxon>Spiralia</taxon>
        <taxon>Lophotrochozoa</taxon>
        <taxon>Mollusca</taxon>
        <taxon>Gastropoda</taxon>
        <taxon>Heterobranchia</taxon>
        <taxon>Euthyneura</taxon>
        <taxon>Panpulmonata</taxon>
        <taxon>Eupulmonata</taxon>
        <taxon>Stylommatophora</taxon>
        <taxon>Helicina</taxon>
        <taxon>Arionoidea</taxon>
        <taxon>Arionidae</taxon>
        <taxon>Arion</taxon>
    </lineage>
</organism>
<evidence type="ECO:0000256" key="1">
    <source>
        <dbReference type="SAM" id="MobiDB-lite"/>
    </source>
</evidence>
<gene>
    <name evidence="2" type="primary">ORF116217</name>
</gene>
<feature type="non-terminal residue" evidence="2">
    <location>
        <position position="1"/>
    </location>
</feature>
<evidence type="ECO:0000313" key="2">
    <source>
        <dbReference type="EMBL" id="CEK79572.1"/>
    </source>
</evidence>
<sequence length="424" mass="48489">CCAMEAEKTEDETKKEDLVDESEEMLINAVRMASHLAADTPELATCATDLWNAFNTLKKKFSFEGRADSKRKMFKLCELIHDYRYLEEVDKIFSRDPSEWQNLEALERCLERYLNMKDIDGALLFLDMISLRPETNLRFKRLNSPNVQKIMFEAAKRTLYRFLTPNIMLDEDSIILPDQIWKNMFQERFDTNNNSRKYEVVIVQDIDDHEPDSGMKCDNTCRYLKDILVKICGLNVVRHHEVGLAGALQLEEDITIISESHVTIFVFSNPESVSTSLESHLERALTFHEEAEHESDTGITNTEVFNLTPPYNPHFVSNHDNARRETFGPENLANSSAAQPPISNLLKFVISTCTQMKVEKTKPNHIVGIYLDGIQAEVLSVVLEGLPKLNLTDTEINLLSLNSPDHIDKTVDLILNIFKSVVCV</sequence>
<name>A0A0B7AG09_9EUPU</name>
<feature type="region of interest" description="Disordered" evidence="1">
    <location>
        <begin position="315"/>
        <end position="335"/>
    </location>
</feature>
<dbReference type="AlphaFoldDB" id="A0A0B7AG09"/>